<feature type="region of interest" description="Disordered" evidence="1">
    <location>
        <begin position="230"/>
        <end position="251"/>
    </location>
</feature>
<evidence type="ECO:0000313" key="3">
    <source>
        <dbReference type="EMBL" id="SCE72804.1"/>
    </source>
</evidence>
<dbReference type="GO" id="GO:0005576">
    <property type="term" value="C:extracellular region"/>
    <property type="evidence" value="ECO:0007669"/>
    <property type="project" value="TreeGrafter"/>
</dbReference>
<dbReference type="PANTHER" id="PTHR40765:SF2">
    <property type="entry name" value="ESX-2 SECRETION SYSTEM ATPASE ECCB2"/>
    <property type="match status" value="1"/>
</dbReference>
<evidence type="ECO:0000256" key="1">
    <source>
        <dbReference type="SAM" id="MobiDB-lite"/>
    </source>
</evidence>
<dbReference type="InterPro" id="IPR044857">
    <property type="entry name" value="T7SS_EccB_R1"/>
</dbReference>
<feature type="compositionally biased region" description="Gly residues" evidence="1">
    <location>
        <begin position="531"/>
        <end position="540"/>
    </location>
</feature>
<dbReference type="PANTHER" id="PTHR40765">
    <property type="entry name" value="ESX-2 SECRETION SYSTEM ATPASE ECCB2"/>
    <property type="match status" value="1"/>
</dbReference>
<keyword evidence="2" id="KW-0472">Membrane</keyword>
<dbReference type="RefSeq" id="WP_091395165.1">
    <property type="nucleotide sequence ID" value="NZ_FMCR01000001.1"/>
</dbReference>
<accession>A0A1C4UMC1</accession>
<protein>
    <submittedName>
        <fullName evidence="3">Type VII secretion protein EccB</fullName>
    </submittedName>
</protein>
<dbReference type="Gene3D" id="3.30.2390.20">
    <property type="entry name" value="Type VII secretion system EccB, repeat 1 domain"/>
    <property type="match status" value="1"/>
</dbReference>
<dbReference type="EMBL" id="FMCR01000001">
    <property type="protein sequence ID" value="SCE72804.1"/>
    <property type="molecule type" value="Genomic_DNA"/>
</dbReference>
<dbReference type="STRING" id="285676.GA0070561_1184"/>
<dbReference type="Pfam" id="PF05108">
    <property type="entry name" value="T7SS_ESX1_EccB"/>
    <property type="match status" value="1"/>
</dbReference>
<evidence type="ECO:0000256" key="2">
    <source>
        <dbReference type="SAM" id="Phobius"/>
    </source>
</evidence>
<name>A0A1C4UMC1_9ACTN</name>
<proteinExistence type="predicted"/>
<feature type="compositionally biased region" description="Pro residues" evidence="1">
    <location>
        <begin position="470"/>
        <end position="479"/>
    </location>
</feature>
<dbReference type="AlphaFoldDB" id="A0A1C4UMC1"/>
<keyword evidence="2" id="KW-0812">Transmembrane</keyword>
<reference evidence="3 4" key="1">
    <citation type="submission" date="2016-06" db="EMBL/GenBank/DDBJ databases">
        <authorList>
            <person name="Kjaerup R.B."/>
            <person name="Dalgaard T.S."/>
            <person name="Juul-Madsen H.R."/>
        </authorList>
    </citation>
    <scope>NUCLEOTIDE SEQUENCE [LARGE SCALE GENOMIC DNA]</scope>
    <source>
        <strain evidence="3 4">DSM 44871</strain>
    </source>
</reference>
<feature type="transmembrane region" description="Helical" evidence="2">
    <location>
        <begin position="37"/>
        <end position="58"/>
    </location>
</feature>
<feature type="compositionally biased region" description="Low complexity" evidence="1">
    <location>
        <begin position="494"/>
        <end position="530"/>
    </location>
</feature>
<dbReference type="Proteomes" id="UP000198864">
    <property type="component" value="Unassembled WGS sequence"/>
</dbReference>
<dbReference type="InterPro" id="IPR007795">
    <property type="entry name" value="T7SS_EccB"/>
</dbReference>
<sequence length="548" mass="56116">MRTRRDQVQAYRFVTRRIVSALLSGDPETTNLPMRRLGMAVFGSVLTAAIVLGGVGAYGQLTGGAAPLDDQTLVIERETGATYVFIEGKLHPTLNYTSARLIVNDASAQVRTMSQASLRDRPRGVTVGIVGAPDALPDRKSLTGLPWSVCDVPDPVDRQRSSTRLVIDRALPGGTPLGDRAVLVSVNDQRYLVTNNTRLQLLDPSRTITALRMAGTERLQVGQQLLNAVPAGPPLRRPSLPGEGEPSSRKVAGQSYDVGSVFKAAGRHYVLTRDALVSISEITALLLVSNGGRITDITPNQASEAFEERRIEEEGVPPTMPALYPAQPGQTTLCATYRKDSSGGPPTTTLEVFDRVPTELTDSDPGLVPVRQTRRDAVRTAEAVLLPGGKGVIAQASPGAGTSGSGAAGSTIYLISPQGIRYPLGSAATLDVLGYGGITPLAVPGSLLALIPTGPTLDREDAFAVFAPDGPAPSAPPSAAPRSGSPSAAPPSGTPSAAPPSGSSSAAPPSGSSSAAPPSGSTPSSSTGGTPSSGGTGGGSTESTGADG</sequence>
<keyword evidence="2" id="KW-1133">Transmembrane helix</keyword>
<organism evidence="3 4">
    <name type="scientific">Micromonospora saelicesensis</name>
    <dbReference type="NCBI Taxonomy" id="285676"/>
    <lineage>
        <taxon>Bacteria</taxon>
        <taxon>Bacillati</taxon>
        <taxon>Actinomycetota</taxon>
        <taxon>Actinomycetes</taxon>
        <taxon>Micromonosporales</taxon>
        <taxon>Micromonosporaceae</taxon>
        <taxon>Micromonospora</taxon>
    </lineage>
</organism>
<evidence type="ECO:0000313" key="4">
    <source>
        <dbReference type="Proteomes" id="UP000198864"/>
    </source>
</evidence>
<feature type="region of interest" description="Disordered" evidence="1">
    <location>
        <begin position="466"/>
        <end position="548"/>
    </location>
</feature>
<gene>
    <name evidence="3" type="ORF">GA0070561_1184</name>
</gene>
<dbReference type="NCBIfam" id="TIGR03919">
    <property type="entry name" value="T7SS_EccB"/>
    <property type="match status" value="1"/>
</dbReference>